<dbReference type="PROSITE" id="PS51257">
    <property type="entry name" value="PROKAR_LIPOPROTEIN"/>
    <property type="match status" value="1"/>
</dbReference>
<proteinExistence type="predicted"/>
<evidence type="ECO:0000313" key="1">
    <source>
        <dbReference type="EMBL" id="KKN71267.1"/>
    </source>
</evidence>
<sequence length="158" mass="17528">MKDKKNLLLVVACVICLTVISCQSVMDRVTPCEVSEQTYEFVTGSLDGYKEVTSLYDVKKLRNKMIIQHRTSLVDLMRMIEDENYAYGDARDSVLAEIKAAQELQELVIGGPNTDFSLLGILAGFTGGTAIGRMIKRKGDYSPSEVEEVVAKAKRRAD</sequence>
<gene>
    <name evidence="1" type="ORF">LCGC14_0423100</name>
</gene>
<comment type="caution">
    <text evidence="1">The sequence shown here is derived from an EMBL/GenBank/DDBJ whole genome shotgun (WGS) entry which is preliminary data.</text>
</comment>
<accession>A0A0F9T8I4</accession>
<dbReference type="AlphaFoldDB" id="A0A0F9T8I4"/>
<organism evidence="1">
    <name type="scientific">marine sediment metagenome</name>
    <dbReference type="NCBI Taxonomy" id="412755"/>
    <lineage>
        <taxon>unclassified sequences</taxon>
        <taxon>metagenomes</taxon>
        <taxon>ecological metagenomes</taxon>
    </lineage>
</organism>
<protein>
    <submittedName>
        <fullName evidence="1">Uncharacterized protein</fullName>
    </submittedName>
</protein>
<dbReference type="EMBL" id="LAZR01000387">
    <property type="protein sequence ID" value="KKN71267.1"/>
    <property type="molecule type" value="Genomic_DNA"/>
</dbReference>
<name>A0A0F9T8I4_9ZZZZ</name>
<reference evidence="1" key="1">
    <citation type="journal article" date="2015" name="Nature">
        <title>Complex archaea that bridge the gap between prokaryotes and eukaryotes.</title>
        <authorList>
            <person name="Spang A."/>
            <person name="Saw J.H."/>
            <person name="Jorgensen S.L."/>
            <person name="Zaremba-Niedzwiedzka K."/>
            <person name="Martijn J."/>
            <person name="Lind A.E."/>
            <person name="van Eijk R."/>
            <person name="Schleper C."/>
            <person name="Guy L."/>
            <person name="Ettema T.J."/>
        </authorList>
    </citation>
    <scope>NUCLEOTIDE SEQUENCE</scope>
</reference>